<dbReference type="STRING" id="656024.FsymDg_0414"/>
<name>F8B5B9_9ACTN</name>
<dbReference type="HOGENOM" id="CLU_1164518_0_0_11"/>
<protein>
    <submittedName>
        <fullName evidence="2">Uncharacterized protein</fullName>
    </submittedName>
</protein>
<evidence type="ECO:0000313" key="3">
    <source>
        <dbReference type="Proteomes" id="UP000001549"/>
    </source>
</evidence>
<proteinExistence type="predicted"/>
<evidence type="ECO:0000256" key="1">
    <source>
        <dbReference type="SAM" id="MobiDB-lite"/>
    </source>
</evidence>
<evidence type="ECO:0000313" key="2">
    <source>
        <dbReference type="EMBL" id="AEH07971.1"/>
    </source>
</evidence>
<feature type="compositionally biased region" description="Low complexity" evidence="1">
    <location>
        <begin position="193"/>
        <end position="205"/>
    </location>
</feature>
<gene>
    <name evidence="2" type="ordered locus">FsymDg_0414</name>
</gene>
<feature type="region of interest" description="Disordered" evidence="1">
    <location>
        <begin position="171"/>
        <end position="207"/>
    </location>
</feature>
<accession>F8B5B9</accession>
<reference evidence="2 3" key="1">
    <citation type="submission" date="2011-05" db="EMBL/GenBank/DDBJ databases">
        <title>Complete sequence of chromosome of Frankia symbiont of Datisca glomerata.</title>
        <authorList>
            <consortium name="US DOE Joint Genome Institute"/>
            <person name="Lucas S."/>
            <person name="Han J."/>
            <person name="Lapidus A."/>
            <person name="Cheng J.-F."/>
            <person name="Goodwin L."/>
            <person name="Pitluck S."/>
            <person name="Peters L."/>
            <person name="Mikhailova N."/>
            <person name="Chertkov O."/>
            <person name="Teshima H."/>
            <person name="Han C."/>
            <person name="Tapia R."/>
            <person name="Land M."/>
            <person name="Hauser L."/>
            <person name="Kyrpides N."/>
            <person name="Ivanova N."/>
            <person name="Pagani I."/>
            <person name="Berry A."/>
            <person name="Pawlowski K."/>
            <person name="Persson T."/>
            <person name="Vanden Heuvel B."/>
            <person name="Benson D."/>
            <person name="Woyke T."/>
        </authorList>
    </citation>
    <scope>NUCLEOTIDE SEQUENCE [LARGE SCALE GENOMIC DNA]</scope>
    <source>
        <strain evidence="3">4085684</strain>
    </source>
</reference>
<sequence>MVRACPRAAIAGDLSGMVGHDLAAVARQSSPVVFLRTLRRFRAPVHIRLVFWCRYVFICCWQYVLVGVLPGSPAGPGTIPPAPSDKAVVCRAASFRHLPSRRAAFSSAGLGRRGLRTPAGTARLLCIAPGRQSRDCGSTGGSSAMAGGVDTSAGWIWMWARHILSVPMPSPARAPPPHRRRWARAGASGQPGASVVKSSVASWSSGRPSTWPRPRCRLVRYLRTCTVSARGTHAKMDL</sequence>
<dbReference type="Proteomes" id="UP000001549">
    <property type="component" value="Chromosome"/>
</dbReference>
<dbReference type="EMBL" id="CP002801">
    <property type="protein sequence ID" value="AEH07971.1"/>
    <property type="molecule type" value="Genomic_DNA"/>
</dbReference>
<organism evidence="2 3">
    <name type="scientific">Candidatus Protofrankia datiscae</name>
    <dbReference type="NCBI Taxonomy" id="2716812"/>
    <lineage>
        <taxon>Bacteria</taxon>
        <taxon>Bacillati</taxon>
        <taxon>Actinomycetota</taxon>
        <taxon>Actinomycetes</taxon>
        <taxon>Frankiales</taxon>
        <taxon>Frankiaceae</taxon>
        <taxon>Protofrankia</taxon>
    </lineage>
</organism>
<dbReference type="KEGG" id="fsy:FsymDg_0414"/>
<dbReference type="AlphaFoldDB" id="F8B5B9"/>
<keyword evidence="3" id="KW-1185">Reference proteome</keyword>